<keyword evidence="9" id="KW-1185">Reference proteome</keyword>
<dbReference type="GO" id="GO:0045003">
    <property type="term" value="P:double-strand break repair via synthesis-dependent strand annealing"/>
    <property type="evidence" value="ECO:0007669"/>
    <property type="project" value="TreeGrafter"/>
</dbReference>
<dbReference type="PROSITE" id="PS51192">
    <property type="entry name" value="HELICASE_ATP_BIND_1"/>
    <property type="match status" value="1"/>
</dbReference>
<dbReference type="InterPro" id="IPR038718">
    <property type="entry name" value="SNF2-like_sf"/>
</dbReference>
<evidence type="ECO:0000256" key="2">
    <source>
        <dbReference type="ARBA" id="ARBA00022801"/>
    </source>
</evidence>
<evidence type="ECO:0000313" key="8">
    <source>
        <dbReference type="EMBL" id="GMN37606.1"/>
    </source>
</evidence>
<dbReference type="SUPFAM" id="SSF52540">
    <property type="entry name" value="P-loop containing nucleoside triphosphate hydrolases"/>
    <property type="match status" value="2"/>
</dbReference>
<organism evidence="8 9">
    <name type="scientific">Ficus carica</name>
    <name type="common">Common fig</name>
    <dbReference type="NCBI Taxonomy" id="3494"/>
    <lineage>
        <taxon>Eukaryota</taxon>
        <taxon>Viridiplantae</taxon>
        <taxon>Streptophyta</taxon>
        <taxon>Embryophyta</taxon>
        <taxon>Tracheophyta</taxon>
        <taxon>Spermatophyta</taxon>
        <taxon>Magnoliopsida</taxon>
        <taxon>eudicotyledons</taxon>
        <taxon>Gunneridae</taxon>
        <taxon>Pentapetalae</taxon>
        <taxon>rosids</taxon>
        <taxon>fabids</taxon>
        <taxon>Rosales</taxon>
        <taxon>Moraceae</taxon>
        <taxon>Ficeae</taxon>
        <taxon>Ficus</taxon>
    </lineage>
</organism>
<evidence type="ECO:0000256" key="4">
    <source>
        <dbReference type="ARBA" id="ARBA00022840"/>
    </source>
</evidence>
<proteinExistence type="predicted"/>
<sequence length="911" mass="102321">MEHEDEVLSGSETSDSDSCEEFTADSQDDDDEEEELDEVVSEINQPSSTARPEPPSDEDRKSKNVDALLRGNLVVKRQSLLPRVLSVTEGSAVCRKPFKPPCSNGYSGPNEELARRLWARKRFVPWGSSSPALVAITNRLDIPDIAEKDVVEEIVTLPPGVDPLVLWQSEESDVNIVQIAVDPLLVRFLRPHQREGVQFMFECVSGLCGFGNVFGCILADDMGLGKTLQSITLLYTLLYQGFDGIPMVKKAIIVTPTSLVSNWEAEIKKWVQERVQLIALCESTRDDVISGIDRFTSPRSSSQASLQSIHSESCDLLICDEAHRLKNDQTITNRALAALPCKRRILLSGTPMQNDLEEFFAMVNFTNPGNLGDVTHFRRYYEAPIICGREPNATEEERKLGVERCAELSAKVNQVKRALAEEVKQSKILAYITALKKLCNHPKLIYDTIKSGSPGTSGFEDCIRFFPPEMFSGRSGSWTGGDGAWVELSGKMHVLARLLAHLRHKTDDRIVLVSNYTQTLDLFAQLCRERRYPYLRLDGSTSISKRQKLVNHFNDPSKDEFVFLLSSKAGGCGLNLIGGNRLVLFDPDWNPANDKQAAARVWRDGQKKRVYIYRFLSTGTIEEKVYQRQMSKEGLQKVIQQEQKDNLTAQGNILSMEDLRDLFSFRENVRNRDQIHSHLVHLKVLVTAPVYRSEIHETMNCIRCENSDDDRPELEKRDVHQKMHGSCQSGQDTSDIGGFAEISGCLDKLKSSEKQVGTPLEEDLGSWGHHFFPSSVPDSIFQASAGDEVSFVFTNQVDGKLVPIDSIARPKVQGMEENANHHVQVKRNPKQKTMLLPQNRKPLESVISNHYSARNTISASRKPLQRANVERVTSPSQCSLQDAFKPKPALGIHLPQKRLSPHTLEHDDDFQ</sequence>
<dbReference type="SMART" id="SM00487">
    <property type="entry name" value="DEXDc"/>
    <property type="match status" value="1"/>
</dbReference>
<dbReference type="Pfam" id="PF00176">
    <property type="entry name" value="SNF2-rel_dom"/>
    <property type="match status" value="1"/>
</dbReference>
<evidence type="ECO:0000256" key="3">
    <source>
        <dbReference type="ARBA" id="ARBA00022806"/>
    </source>
</evidence>
<feature type="compositionally biased region" description="Acidic residues" evidence="5">
    <location>
        <begin position="14"/>
        <end position="40"/>
    </location>
</feature>
<dbReference type="Gene3D" id="3.40.50.10810">
    <property type="entry name" value="Tandem AAA-ATPase domain"/>
    <property type="match status" value="1"/>
</dbReference>
<protein>
    <recommendedName>
        <fullName evidence="10">Protein CHROMATIN REMODELING 25</fullName>
    </recommendedName>
</protein>
<evidence type="ECO:0000259" key="7">
    <source>
        <dbReference type="PROSITE" id="PS51194"/>
    </source>
</evidence>
<dbReference type="FunFam" id="3.40.50.300:FF:000332">
    <property type="entry name" value="DNA repair and recombination protein RAD54-like"/>
    <property type="match status" value="1"/>
</dbReference>
<feature type="region of interest" description="Disordered" evidence="5">
    <location>
        <begin position="1"/>
        <end position="65"/>
    </location>
</feature>
<feature type="domain" description="Helicase ATP-binding" evidence="6">
    <location>
        <begin position="207"/>
        <end position="369"/>
    </location>
</feature>
<dbReference type="CDD" id="cd18793">
    <property type="entry name" value="SF2_C_SNF"/>
    <property type="match status" value="1"/>
</dbReference>
<keyword evidence="1" id="KW-0547">Nucleotide-binding</keyword>
<keyword evidence="2" id="KW-0378">Hydrolase</keyword>
<dbReference type="PANTHER" id="PTHR45629">
    <property type="entry name" value="SNF2/RAD54 FAMILY MEMBER"/>
    <property type="match status" value="1"/>
</dbReference>
<dbReference type="PROSITE" id="PS51194">
    <property type="entry name" value="HELICASE_CTER"/>
    <property type="match status" value="1"/>
</dbReference>
<dbReference type="Pfam" id="PF00271">
    <property type="entry name" value="Helicase_C"/>
    <property type="match status" value="1"/>
</dbReference>
<dbReference type="Proteomes" id="UP001187192">
    <property type="component" value="Unassembled WGS sequence"/>
</dbReference>
<dbReference type="InterPro" id="IPR049730">
    <property type="entry name" value="SNF2/RAD54-like_C"/>
</dbReference>
<dbReference type="GO" id="GO:0007131">
    <property type="term" value="P:reciprocal meiotic recombination"/>
    <property type="evidence" value="ECO:0007669"/>
    <property type="project" value="TreeGrafter"/>
</dbReference>
<dbReference type="InterPro" id="IPR001650">
    <property type="entry name" value="Helicase_C-like"/>
</dbReference>
<feature type="region of interest" description="Disordered" evidence="5">
    <location>
        <begin position="857"/>
        <end position="911"/>
    </location>
</feature>
<dbReference type="SMART" id="SM00490">
    <property type="entry name" value="HELICc"/>
    <property type="match status" value="1"/>
</dbReference>
<dbReference type="InterPro" id="IPR027417">
    <property type="entry name" value="P-loop_NTPase"/>
</dbReference>
<dbReference type="Gene3D" id="1.20.120.850">
    <property type="entry name" value="SWI2/SNF2 ATPases, N-terminal domain"/>
    <property type="match status" value="1"/>
</dbReference>
<dbReference type="Gene3D" id="3.40.50.300">
    <property type="entry name" value="P-loop containing nucleotide triphosphate hydrolases"/>
    <property type="match status" value="1"/>
</dbReference>
<gene>
    <name evidence="8" type="ORF">TIFTF001_006961</name>
</gene>
<accession>A0AA88A5D0</accession>
<dbReference type="CDD" id="cd18004">
    <property type="entry name" value="DEXHc_RAD54"/>
    <property type="match status" value="1"/>
</dbReference>
<dbReference type="EMBL" id="BTGU01000007">
    <property type="protein sequence ID" value="GMN37606.1"/>
    <property type="molecule type" value="Genomic_DNA"/>
</dbReference>
<dbReference type="GO" id="GO:0015616">
    <property type="term" value="F:DNA translocase activity"/>
    <property type="evidence" value="ECO:0007669"/>
    <property type="project" value="TreeGrafter"/>
</dbReference>
<name>A0AA88A5D0_FICCA</name>
<dbReference type="InterPro" id="IPR050496">
    <property type="entry name" value="SNF2_RAD54_helicase_repair"/>
</dbReference>
<evidence type="ECO:0000259" key="6">
    <source>
        <dbReference type="PROSITE" id="PS51192"/>
    </source>
</evidence>
<feature type="domain" description="Helicase C-terminal" evidence="7">
    <location>
        <begin position="494"/>
        <end position="651"/>
    </location>
</feature>
<evidence type="ECO:0000256" key="1">
    <source>
        <dbReference type="ARBA" id="ARBA00022741"/>
    </source>
</evidence>
<keyword evidence="3" id="KW-0347">Helicase</keyword>
<reference evidence="8" key="1">
    <citation type="submission" date="2023-07" db="EMBL/GenBank/DDBJ databases">
        <title>draft genome sequence of fig (Ficus carica).</title>
        <authorList>
            <person name="Takahashi T."/>
            <person name="Nishimura K."/>
        </authorList>
    </citation>
    <scope>NUCLEOTIDE SEQUENCE</scope>
</reference>
<dbReference type="InterPro" id="IPR014001">
    <property type="entry name" value="Helicase_ATP-bd"/>
</dbReference>
<dbReference type="GO" id="GO:0016787">
    <property type="term" value="F:hydrolase activity"/>
    <property type="evidence" value="ECO:0007669"/>
    <property type="project" value="UniProtKB-KW"/>
</dbReference>
<evidence type="ECO:0000313" key="9">
    <source>
        <dbReference type="Proteomes" id="UP001187192"/>
    </source>
</evidence>
<comment type="caution">
    <text evidence="8">The sequence shown here is derived from an EMBL/GenBank/DDBJ whole genome shotgun (WGS) entry which is preliminary data.</text>
</comment>
<dbReference type="AlphaFoldDB" id="A0AA88A5D0"/>
<dbReference type="GO" id="GO:0004386">
    <property type="term" value="F:helicase activity"/>
    <property type="evidence" value="ECO:0007669"/>
    <property type="project" value="UniProtKB-KW"/>
</dbReference>
<keyword evidence="4" id="KW-0067">ATP-binding</keyword>
<dbReference type="GO" id="GO:0005524">
    <property type="term" value="F:ATP binding"/>
    <property type="evidence" value="ECO:0007669"/>
    <property type="project" value="UniProtKB-KW"/>
</dbReference>
<evidence type="ECO:0000256" key="5">
    <source>
        <dbReference type="SAM" id="MobiDB-lite"/>
    </source>
</evidence>
<feature type="compositionally biased region" description="Polar residues" evidence="5">
    <location>
        <begin position="871"/>
        <end position="880"/>
    </location>
</feature>
<dbReference type="PANTHER" id="PTHR45629:SF7">
    <property type="entry name" value="DNA EXCISION REPAIR PROTEIN ERCC-6-RELATED"/>
    <property type="match status" value="1"/>
</dbReference>
<evidence type="ECO:0008006" key="10">
    <source>
        <dbReference type="Google" id="ProtNLM"/>
    </source>
</evidence>
<dbReference type="FunFam" id="3.40.50.10810:FF:000021">
    <property type="entry name" value="DNA repair and recombination protein RAD54"/>
    <property type="match status" value="1"/>
</dbReference>
<dbReference type="GO" id="GO:0005634">
    <property type="term" value="C:nucleus"/>
    <property type="evidence" value="ECO:0007669"/>
    <property type="project" value="TreeGrafter"/>
</dbReference>
<dbReference type="InterPro" id="IPR000330">
    <property type="entry name" value="SNF2_N"/>
</dbReference>